<feature type="domain" description="HTH merR-type" evidence="3">
    <location>
        <begin position="9"/>
        <end position="74"/>
    </location>
</feature>
<comment type="caution">
    <text evidence="4">The sequence shown here is derived from an EMBL/GenBank/DDBJ whole genome shotgun (WGS) entry which is preliminary data.</text>
</comment>
<evidence type="ECO:0000313" key="5">
    <source>
        <dbReference type="Proteomes" id="UP000435649"/>
    </source>
</evidence>
<dbReference type="RefSeq" id="WP_106053899.1">
    <property type="nucleotide sequence ID" value="NZ_CALXOB010000006.1"/>
</dbReference>
<feature type="transmembrane region" description="Helical" evidence="2">
    <location>
        <begin position="150"/>
        <end position="175"/>
    </location>
</feature>
<feature type="compositionally biased region" description="Basic and acidic residues" evidence="1">
    <location>
        <begin position="285"/>
        <end position="310"/>
    </location>
</feature>
<dbReference type="EMBL" id="VUNS01000003">
    <property type="protein sequence ID" value="MST96299.1"/>
    <property type="molecule type" value="Genomic_DNA"/>
</dbReference>
<accession>A0A844G1B0</accession>
<dbReference type="GO" id="GO:0006355">
    <property type="term" value="P:regulation of DNA-templated transcription"/>
    <property type="evidence" value="ECO:0007669"/>
    <property type="project" value="InterPro"/>
</dbReference>
<proteinExistence type="predicted"/>
<organism evidence="4 5">
    <name type="scientific">Victivallis lenta</name>
    <dbReference type="NCBI Taxonomy" id="2606640"/>
    <lineage>
        <taxon>Bacteria</taxon>
        <taxon>Pseudomonadati</taxon>
        <taxon>Lentisphaerota</taxon>
        <taxon>Lentisphaeria</taxon>
        <taxon>Victivallales</taxon>
        <taxon>Victivallaceae</taxon>
        <taxon>Victivallis</taxon>
    </lineage>
</organism>
<keyword evidence="2" id="KW-0812">Transmembrane</keyword>
<evidence type="ECO:0000256" key="2">
    <source>
        <dbReference type="SAM" id="Phobius"/>
    </source>
</evidence>
<name>A0A844G1B0_9BACT</name>
<feature type="compositionally biased region" description="Low complexity" evidence="1">
    <location>
        <begin position="90"/>
        <end position="100"/>
    </location>
</feature>
<dbReference type="Gene3D" id="1.10.1660.10">
    <property type="match status" value="1"/>
</dbReference>
<feature type="region of interest" description="Disordered" evidence="1">
    <location>
        <begin position="83"/>
        <end position="110"/>
    </location>
</feature>
<protein>
    <submittedName>
        <fullName evidence="4">MerR family transcriptional regulator</fullName>
    </submittedName>
</protein>
<keyword evidence="5" id="KW-1185">Reference proteome</keyword>
<reference evidence="4 5" key="1">
    <citation type="submission" date="2019-08" db="EMBL/GenBank/DDBJ databases">
        <title>In-depth cultivation of the pig gut microbiome towards novel bacterial diversity and tailored functional studies.</title>
        <authorList>
            <person name="Wylensek D."/>
            <person name="Hitch T.C.A."/>
            <person name="Clavel T."/>
        </authorList>
    </citation>
    <scope>NUCLEOTIDE SEQUENCE [LARGE SCALE GENOMIC DNA]</scope>
    <source>
        <strain evidence="4 5">BBE-744-WT-12</strain>
    </source>
</reference>
<sequence>MMEGRTYLASDLAGELGLPRSTINDWLVRYADYLEVDTRGKRKVYSAKSLRILKEISEMRNEGKSSFEIEQLLASRYGIRPEVAPPAPQGPEQQPGASGETLPAPQEGGLPALRPAFEQMTVQINTEFLKLANRLEEAERYRKRLVQRMWAVTAGLIVALAVLVLVLALIMYQVFGRIEKKNRETAETLSRESGEKLGELGVVLDSSRQDFNENIAKLKEEMAAQRRSFEEKLKELEANSATRAEAQIIKFKEEFARRQQEELKRLEGLQQTVRETAKSQLDAVKEEMRRQEAARLEAEKAAAAKKEAEARLNQPKETQKQEQKPAPSKEVPKQEQQKPAPVQAPASTQKPETVK</sequence>
<dbReference type="GO" id="GO:0003677">
    <property type="term" value="F:DNA binding"/>
    <property type="evidence" value="ECO:0007669"/>
    <property type="project" value="InterPro"/>
</dbReference>
<dbReference type="InterPro" id="IPR000551">
    <property type="entry name" value="MerR-type_HTH_dom"/>
</dbReference>
<dbReference type="Pfam" id="PF13411">
    <property type="entry name" value="MerR_1"/>
    <property type="match status" value="1"/>
</dbReference>
<evidence type="ECO:0000256" key="1">
    <source>
        <dbReference type="SAM" id="MobiDB-lite"/>
    </source>
</evidence>
<gene>
    <name evidence="4" type="ORF">FYJ85_04455</name>
</gene>
<evidence type="ECO:0000313" key="4">
    <source>
        <dbReference type="EMBL" id="MST96299.1"/>
    </source>
</evidence>
<keyword evidence="2" id="KW-1133">Transmembrane helix</keyword>
<evidence type="ECO:0000259" key="3">
    <source>
        <dbReference type="Pfam" id="PF13411"/>
    </source>
</evidence>
<keyword evidence="2" id="KW-0472">Membrane</keyword>
<dbReference type="Proteomes" id="UP000435649">
    <property type="component" value="Unassembled WGS sequence"/>
</dbReference>
<dbReference type="AlphaFoldDB" id="A0A844G1B0"/>
<feature type="compositionally biased region" description="Polar residues" evidence="1">
    <location>
        <begin position="345"/>
        <end position="355"/>
    </location>
</feature>
<feature type="region of interest" description="Disordered" evidence="1">
    <location>
        <begin position="285"/>
        <end position="355"/>
    </location>
</feature>